<feature type="transmembrane region" description="Helical" evidence="7">
    <location>
        <begin position="777"/>
        <end position="797"/>
    </location>
</feature>
<sequence>MDVALTPLDGLSAAQVAERVADGRTNTAARLPSRTIGQIVRANVLTPFNGLLVSLFCVIIATGRWQNGLFVGVVVANSVVGIVQEVRAKRTLDRLAMLTAPTARTVRQGVVAERPIEDVVLDDLLELRAGDQVPADGVVRASVGLEIDESLLTGESDPVPKAEHDEVRSGSIVVAGTGRAQATRVGADAYAARLAAEARRFSLTRSELQAGTNRLLRWISLLMVVVAPILVWSQLRSPDNQGWRDALTGVVAALVGMVPEGLVLLTSLAFVLGVITLARRSTLVQELPAVEGLARVDVVCLDKTGTLTHGDIVFDRIEVVGSDGAPGDVSGALGLFRDDANATGAAIADAFEPSPWPVIGAVPFSSTRKWAAVSVADATWVLGAPERVLPGPVSEAARTTLARAHQVAAAGSRVLVLARAPRTPAAPPPEPASSPPGPAVPPSEPVAPALPDGLEPAALVVLAERLRPDAARTLAYFTQQGVALKVISGDNPRTVGAVAARVGVPGVSGPDDAVDATQLPEDPQALADALEGASVFGRVTPQQKRAMVGALQSRGHVVAMTGDGVNDALALKDADIGVAMGSGAAATRAVAQLVLLDGRFAHLPEVVAEGRRVIANIERAANLFLVKNVYALVLALSAAVSGSAFPLEPIQLTLISTLTIGVPGFFLALAPNHRRYVPGFLRRVLRFAVPVGVLVAASAYAAFRVAQVVEPGTSAVEARTVATIVVLLIGLWTVGVLARPFNRWKTLLVVGLASLGAAAVLVPVVSQHVFLLSVTPMRLAVGLGLGAVGAGLVEVAHRVTARVGARRVG</sequence>
<evidence type="ECO:0000256" key="2">
    <source>
        <dbReference type="ARBA" id="ARBA00022692"/>
    </source>
</evidence>
<comment type="caution">
    <text evidence="9">The sequence shown here is derived from an EMBL/GenBank/DDBJ whole genome shotgun (WGS) entry which is preliminary data.</text>
</comment>
<dbReference type="SUPFAM" id="SSF81665">
    <property type="entry name" value="Calcium ATPase, transmembrane domain M"/>
    <property type="match status" value="1"/>
</dbReference>
<dbReference type="GO" id="GO:0016887">
    <property type="term" value="F:ATP hydrolysis activity"/>
    <property type="evidence" value="ECO:0007669"/>
    <property type="project" value="InterPro"/>
</dbReference>
<dbReference type="GO" id="GO:0005886">
    <property type="term" value="C:plasma membrane"/>
    <property type="evidence" value="ECO:0007669"/>
    <property type="project" value="UniProtKB-SubCell"/>
</dbReference>
<keyword evidence="10" id="KW-1185">Reference proteome</keyword>
<dbReference type="InterPro" id="IPR059000">
    <property type="entry name" value="ATPase_P-type_domA"/>
</dbReference>
<name>A0A4Q7LYP7_9MICO</name>
<evidence type="ECO:0000256" key="7">
    <source>
        <dbReference type="SAM" id="Phobius"/>
    </source>
</evidence>
<proteinExistence type="predicted"/>
<dbReference type="OrthoDB" id="9814270at2"/>
<evidence type="ECO:0000256" key="1">
    <source>
        <dbReference type="ARBA" id="ARBA00004651"/>
    </source>
</evidence>
<keyword evidence="3" id="KW-1278">Translocase</keyword>
<dbReference type="InterPro" id="IPR023298">
    <property type="entry name" value="ATPase_P-typ_TM_dom_sf"/>
</dbReference>
<dbReference type="InterPro" id="IPR036412">
    <property type="entry name" value="HAD-like_sf"/>
</dbReference>
<organism evidence="9 10">
    <name type="scientific">Xylanimonas ulmi</name>
    <dbReference type="NCBI Taxonomy" id="228973"/>
    <lineage>
        <taxon>Bacteria</taxon>
        <taxon>Bacillati</taxon>
        <taxon>Actinomycetota</taxon>
        <taxon>Actinomycetes</taxon>
        <taxon>Micrococcales</taxon>
        <taxon>Promicromonosporaceae</taxon>
        <taxon>Xylanimonas</taxon>
    </lineage>
</organism>
<dbReference type="PRINTS" id="PR00119">
    <property type="entry name" value="CATATPASE"/>
</dbReference>
<dbReference type="EMBL" id="SGWX01000001">
    <property type="protein sequence ID" value="RZS59994.1"/>
    <property type="molecule type" value="Genomic_DNA"/>
</dbReference>
<reference evidence="9 10" key="1">
    <citation type="submission" date="2019-02" db="EMBL/GenBank/DDBJ databases">
        <title>Sequencing the genomes of 1000 actinobacteria strains.</title>
        <authorList>
            <person name="Klenk H.-P."/>
        </authorList>
    </citation>
    <scope>NUCLEOTIDE SEQUENCE [LARGE SCALE GENOMIC DNA]</scope>
    <source>
        <strain evidence="9 10">DSM 16932</strain>
    </source>
</reference>
<dbReference type="PANTHER" id="PTHR42861">
    <property type="entry name" value="CALCIUM-TRANSPORTING ATPASE"/>
    <property type="match status" value="1"/>
</dbReference>
<gene>
    <name evidence="9" type="ORF">EV386_0234</name>
</gene>
<dbReference type="Proteomes" id="UP000293852">
    <property type="component" value="Unassembled WGS sequence"/>
</dbReference>
<evidence type="ECO:0000256" key="4">
    <source>
        <dbReference type="ARBA" id="ARBA00022989"/>
    </source>
</evidence>
<feature type="transmembrane region" description="Helical" evidence="7">
    <location>
        <begin position="653"/>
        <end position="672"/>
    </location>
</feature>
<feature type="transmembrane region" description="Helical" evidence="7">
    <location>
        <begin position="44"/>
        <end position="63"/>
    </location>
</feature>
<evidence type="ECO:0000313" key="9">
    <source>
        <dbReference type="EMBL" id="RZS59994.1"/>
    </source>
</evidence>
<dbReference type="SFLD" id="SFLDF00027">
    <property type="entry name" value="p-type_atpase"/>
    <property type="match status" value="1"/>
</dbReference>
<evidence type="ECO:0000256" key="5">
    <source>
        <dbReference type="ARBA" id="ARBA00023136"/>
    </source>
</evidence>
<dbReference type="Pfam" id="PF00122">
    <property type="entry name" value="E1-E2_ATPase"/>
    <property type="match status" value="1"/>
</dbReference>
<dbReference type="SUPFAM" id="SSF81653">
    <property type="entry name" value="Calcium ATPase, transduction domain A"/>
    <property type="match status" value="1"/>
</dbReference>
<dbReference type="InterPro" id="IPR018303">
    <property type="entry name" value="ATPase_P-typ_P_site"/>
</dbReference>
<feature type="transmembrane region" description="Helical" evidence="7">
    <location>
        <begin position="747"/>
        <end position="765"/>
    </location>
</feature>
<dbReference type="RefSeq" id="WP_130411574.1">
    <property type="nucleotide sequence ID" value="NZ_SGWX01000001.1"/>
</dbReference>
<dbReference type="InterPro" id="IPR008250">
    <property type="entry name" value="ATPase_P-typ_transduc_dom_A_sf"/>
</dbReference>
<feature type="transmembrane region" description="Helical" evidence="7">
    <location>
        <begin position="247"/>
        <end position="275"/>
    </location>
</feature>
<evidence type="ECO:0000259" key="8">
    <source>
        <dbReference type="Pfam" id="PF00122"/>
    </source>
</evidence>
<keyword evidence="4 7" id="KW-1133">Transmembrane helix</keyword>
<dbReference type="Gene3D" id="3.40.1110.10">
    <property type="entry name" value="Calcium-transporting ATPase, cytoplasmic domain N"/>
    <property type="match status" value="1"/>
</dbReference>
<dbReference type="Gene3D" id="2.70.150.10">
    <property type="entry name" value="Calcium-transporting ATPase, cytoplasmic transduction domain A"/>
    <property type="match status" value="1"/>
</dbReference>
<evidence type="ECO:0000313" key="10">
    <source>
        <dbReference type="Proteomes" id="UP000293852"/>
    </source>
</evidence>
<dbReference type="Gene3D" id="1.20.1110.10">
    <property type="entry name" value="Calcium-transporting ATPase, transmembrane domain"/>
    <property type="match status" value="1"/>
</dbReference>
<dbReference type="SUPFAM" id="SSF56784">
    <property type="entry name" value="HAD-like"/>
    <property type="match status" value="1"/>
</dbReference>
<dbReference type="PROSITE" id="PS00154">
    <property type="entry name" value="ATPASE_E1_E2"/>
    <property type="match status" value="1"/>
</dbReference>
<dbReference type="SFLD" id="SFLDG00002">
    <property type="entry name" value="C1.7:_P-type_atpase_like"/>
    <property type="match status" value="1"/>
</dbReference>
<keyword evidence="5 7" id="KW-0472">Membrane</keyword>
<comment type="subcellular location">
    <subcellularLocation>
        <location evidence="1">Cell membrane</location>
        <topology evidence="1">Multi-pass membrane protein</topology>
    </subcellularLocation>
</comment>
<feature type="compositionally biased region" description="Pro residues" evidence="6">
    <location>
        <begin position="424"/>
        <end position="445"/>
    </location>
</feature>
<dbReference type="InterPro" id="IPR023299">
    <property type="entry name" value="ATPase_P-typ_cyto_dom_N"/>
</dbReference>
<dbReference type="Pfam" id="PF00702">
    <property type="entry name" value="Hydrolase"/>
    <property type="match status" value="1"/>
</dbReference>
<dbReference type="AlphaFoldDB" id="A0A4Q7LYP7"/>
<dbReference type="InterPro" id="IPR001757">
    <property type="entry name" value="P_typ_ATPase"/>
</dbReference>
<feature type="transmembrane region" description="Helical" evidence="7">
    <location>
        <begin position="718"/>
        <end position="738"/>
    </location>
</feature>
<dbReference type="GO" id="GO:0005524">
    <property type="term" value="F:ATP binding"/>
    <property type="evidence" value="ECO:0007669"/>
    <property type="project" value="InterPro"/>
</dbReference>
<feature type="transmembrane region" description="Helical" evidence="7">
    <location>
        <begin position="684"/>
        <end position="706"/>
    </location>
</feature>
<dbReference type="InterPro" id="IPR044492">
    <property type="entry name" value="P_typ_ATPase_HD_dom"/>
</dbReference>
<dbReference type="NCBIfam" id="TIGR01494">
    <property type="entry name" value="ATPase_P-type"/>
    <property type="match status" value="2"/>
</dbReference>
<accession>A0A4Q7LYP7</accession>
<dbReference type="SFLD" id="SFLDS00003">
    <property type="entry name" value="Haloacid_Dehalogenase"/>
    <property type="match status" value="1"/>
</dbReference>
<feature type="transmembrane region" description="Helical" evidence="7">
    <location>
        <begin position="629"/>
        <end position="647"/>
    </location>
</feature>
<dbReference type="Gene3D" id="3.40.50.1000">
    <property type="entry name" value="HAD superfamily/HAD-like"/>
    <property type="match status" value="1"/>
</dbReference>
<feature type="transmembrane region" description="Helical" evidence="7">
    <location>
        <begin position="215"/>
        <end position="235"/>
    </location>
</feature>
<keyword evidence="2 7" id="KW-0812">Transmembrane</keyword>
<dbReference type="InterPro" id="IPR023214">
    <property type="entry name" value="HAD_sf"/>
</dbReference>
<evidence type="ECO:0000256" key="3">
    <source>
        <dbReference type="ARBA" id="ARBA00022967"/>
    </source>
</evidence>
<evidence type="ECO:0000256" key="6">
    <source>
        <dbReference type="SAM" id="MobiDB-lite"/>
    </source>
</evidence>
<feature type="domain" description="P-type ATPase A" evidence="8">
    <location>
        <begin position="98"/>
        <end position="197"/>
    </location>
</feature>
<protein>
    <submittedName>
        <fullName evidence="9">Cation-transporting ATPase E</fullName>
    </submittedName>
</protein>
<feature type="region of interest" description="Disordered" evidence="6">
    <location>
        <begin position="422"/>
        <end position="448"/>
    </location>
</feature>